<organism evidence="1 2">
    <name type="scientific">Streptomyces mirabilis</name>
    <dbReference type="NCBI Taxonomy" id="68239"/>
    <lineage>
        <taxon>Bacteria</taxon>
        <taxon>Bacillati</taxon>
        <taxon>Actinomycetota</taxon>
        <taxon>Actinomycetes</taxon>
        <taxon>Kitasatosporales</taxon>
        <taxon>Streptomycetaceae</taxon>
        <taxon>Streptomyces</taxon>
    </lineage>
</organism>
<evidence type="ECO:0000313" key="1">
    <source>
        <dbReference type="EMBL" id="SFH13209.1"/>
    </source>
</evidence>
<reference evidence="1 2" key="1">
    <citation type="submission" date="2016-10" db="EMBL/GenBank/DDBJ databases">
        <authorList>
            <person name="de Groot N.N."/>
        </authorList>
    </citation>
    <scope>NUCLEOTIDE SEQUENCE [LARGE SCALE GENOMIC DNA]</scope>
    <source>
        <strain evidence="1 2">OK461</strain>
    </source>
</reference>
<dbReference type="EMBL" id="FONR01000047">
    <property type="protein sequence ID" value="SFH13209.1"/>
    <property type="molecule type" value="Genomic_DNA"/>
</dbReference>
<sequence length="97" mass="10456">MGSRPRCFHTATDPAAENWVAAKAARILNGDTSGAVADIRAQADRHHLTADQRAAVDKACRYLENNTAFVHYDQALDAGWPIASGIIESAARHLTVD</sequence>
<accession>A0A1I2XJK9</accession>
<dbReference type="Proteomes" id="UP000181942">
    <property type="component" value="Unassembled WGS sequence"/>
</dbReference>
<dbReference type="AlphaFoldDB" id="A0A1I2XJK9"/>
<dbReference type="OrthoDB" id="3450944at2"/>
<name>A0A1I2XJK9_9ACTN</name>
<evidence type="ECO:0000313" key="2">
    <source>
        <dbReference type="Proteomes" id="UP000181942"/>
    </source>
</evidence>
<gene>
    <name evidence="1" type="ORF">SAMN02787118_14734</name>
</gene>
<protein>
    <submittedName>
        <fullName evidence="1">Uncharacterized protein</fullName>
    </submittedName>
</protein>
<proteinExistence type="predicted"/>
<dbReference type="RefSeq" id="WP_075033702.1">
    <property type="nucleotide sequence ID" value="NZ_FONR01000047.1"/>
</dbReference>